<evidence type="ECO:0000313" key="2">
    <source>
        <dbReference type="Proteomes" id="UP000747542"/>
    </source>
</evidence>
<keyword evidence="2" id="KW-1185">Reference proteome</keyword>
<dbReference type="EMBL" id="JAHLQT010037514">
    <property type="protein sequence ID" value="KAG7157435.1"/>
    <property type="molecule type" value="Genomic_DNA"/>
</dbReference>
<evidence type="ECO:0000313" key="1">
    <source>
        <dbReference type="EMBL" id="KAG7157435.1"/>
    </source>
</evidence>
<sequence>MRTSELAIRASTRSPPYSVPLFRDI</sequence>
<dbReference type="AlphaFoldDB" id="A0A8J5JL16"/>
<organism evidence="1 2">
    <name type="scientific">Homarus americanus</name>
    <name type="common">American lobster</name>
    <dbReference type="NCBI Taxonomy" id="6706"/>
    <lineage>
        <taxon>Eukaryota</taxon>
        <taxon>Metazoa</taxon>
        <taxon>Ecdysozoa</taxon>
        <taxon>Arthropoda</taxon>
        <taxon>Crustacea</taxon>
        <taxon>Multicrustacea</taxon>
        <taxon>Malacostraca</taxon>
        <taxon>Eumalacostraca</taxon>
        <taxon>Eucarida</taxon>
        <taxon>Decapoda</taxon>
        <taxon>Pleocyemata</taxon>
        <taxon>Astacidea</taxon>
        <taxon>Nephropoidea</taxon>
        <taxon>Nephropidae</taxon>
        <taxon>Homarus</taxon>
    </lineage>
</organism>
<dbReference type="Proteomes" id="UP000747542">
    <property type="component" value="Unassembled WGS sequence"/>
</dbReference>
<proteinExistence type="predicted"/>
<protein>
    <submittedName>
        <fullName evidence="1">Uncharacterized protein</fullName>
    </submittedName>
</protein>
<name>A0A8J5JL16_HOMAM</name>
<reference evidence="1" key="1">
    <citation type="journal article" date="2021" name="Sci. Adv.">
        <title>The American lobster genome reveals insights on longevity, neural, and immune adaptations.</title>
        <authorList>
            <person name="Polinski J.M."/>
            <person name="Zimin A.V."/>
            <person name="Clark K.F."/>
            <person name="Kohn A.B."/>
            <person name="Sadowski N."/>
            <person name="Timp W."/>
            <person name="Ptitsyn A."/>
            <person name="Khanna P."/>
            <person name="Romanova D.Y."/>
            <person name="Williams P."/>
            <person name="Greenwood S.J."/>
            <person name="Moroz L.L."/>
            <person name="Walt D.R."/>
            <person name="Bodnar A.G."/>
        </authorList>
    </citation>
    <scope>NUCLEOTIDE SEQUENCE</scope>
    <source>
        <strain evidence="1">GMGI-L3</strain>
    </source>
</reference>
<comment type="caution">
    <text evidence="1">The sequence shown here is derived from an EMBL/GenBank/DDBJ whole genome shotgun (WGS) entry which is preliminary data.</text>
</comment>
<accession>A0A8J5JL16</accession>
<gene>
    <name evidence="1" type="ORF">Hamer_G005870</name>
</gene>